<dbReference type="Proteomes" id="UP000594778">
    <property type="component" value="Chromosome"/>
</dbReference>
<gene>
    <name evidence="2" type="ORF">I6G66_03850</name>
</gene>
<reference evidence="2 3" key="1">
    <citation type="submission" date="2020-12" db="EMBL/GenBank/DDBJ databases">
        <title>FDA dAtabase for Regulatory Grade micrObial Sequences (FDA-ARGOS): Supporting development and validation of Infectious Disease Dx tests.</title>
        <authorList>
            <person name="Sproer C."/>
            <person name="Gronow S."/>
            <person name="Severitt S."/>
            <person name="Schroder I."/>
            <person name="Tallon L."/>
            <person name="Sadzewicz L."/>
            <person name="Zhao X."/>
            <person name="Boylan J."/>
            <person name="Ott S."/>
            <person name="Bowen H."/>
            <person name="Vavikolanu K."/>
            <person name="Mehta A."/>
            <person name="Aluvathingal J."/>
            <person name="Nadendla S."/>
            <person name="Lowell S."/>
            <person name="Myers T."/>
            <person name="Yan Y."/>
            <person name="Sichtig H."/>
        </authorList>
    </citation>
    <scope>NUCLEOTIDE SEQUENCE [LARGE SCALE GENOMIC DNA]</scope>
    <source>
        <strain evidence="2 3">FDAARGOS_909</strain>
    </source>
</reference>
<dbReference type="InterPro" id="IPR028900">
    <property type="entry name" value="Tox-SHH_dom"/>
</dbReference>
<feature type="domain" description="Tox-SHH" evidence="1">
    <location>
        <begin position="31"/>
        <end position="124"/>
    </location>
</feature>
<dbReference type="AlphaFoldDB" id="A0A7T2S596"/>
<evidence type="ECO:0000259" key="1">
    <source>
        <dbReference type="Pfam" id="PF15652"/>
    </source>
</evidence>
<dbReference type="RefSeq" id="WP_197956206.1">
    <property type="nucleotide sequence ID" value="NZ_CP065668.1"/>
</dbReference>
<evidence type="ECO:0000313" key="2">
    <source>
        <dbReference type="EMBL" id="QPS09183.1"/>
    </source>
</evidence>
<sequence>MYGPKKRCGCHRDPCDITRHCDQPSQRRPKDSHRVVQDEWAKSQGYAKYNSGDAPSILLNRSPNHAAITTQQNASRDARVGAGNGKWSSTIREEFEYSSKDLKAAGVSEKCRKRALKKSYQYFDEI</sequence>
<evidence type="ECO:0000313" key="3">
    <source>
        <dbReference type="Proteomes" id="UP000594778"/>
    </source>
</evidence>
<name>A0A7T2S596_DELAC</name>
<proteinExistence type="predicted"/>
<organism evidence="2 3">
    <name type="scientific">Delftia acidovorans</name>
    <name type="common">Pseudomonas acidovorans</name>
    <name type="synonym">Comamonas acidovorans</name>
    <dbReference type="NCBI Taxonomy" id="80866"/>
    <lineage>
        <taxon>Bacteria</taxon>
        <taxon>Pseudomonadati</taxon>
        <taxon>Pseudomonadota</taxon>
        <taxon>Betaproteobacteria</taxon>
        <taxon>Burkholderiales</taxon>
        <taxon>Comamonadaceae</taxon>
        <taxon>Delftia</taxon>
    </lineage>
</organism>
<protein>
    <recommendedName>
        <fullName evidence="1">Tox-SHH domain-containing protein</fullName>
    </recommendedName>
</protein>
<dbReference type="EMBL" id="CP065668">
    <property type="protein sequence ID" value="QPS09183.1"/>
    <property type="molecule type" value="Genomic_DNA"/>
</dbReference>
<accession>A0A7T2S596</accession>
<dbReference type="Pfam" id="PF15652">
    <property type="entry name" value="Tox-SHH"/>
    <property type="match status" value="1"/>
</dbReference>